<keyword evidence="1" id="KW-0812">Transmembrane</keyword>
<evidence type="ECO:0000256" key="1">
    <source>
        <dbReference type="SAM" id="Phobius"/>
    </source>
</evidence>
<gene>
    <name evidence="2" type="ORF">SMACR_02765</name>
</gene>
<dbReference type="Proteomes" id="UP000433876">
    <property type="component" value="Unassembled WGS sequence"/>
</dbReference>
<evidence type="ECO:0000313" key="3">
    <source>
        <dbReference type="Proteomes" id="UP000433876"/>
    </source>
</evidence>
<keyword evidence="1" id="KW-1133">Transmembrane helix</keyword>
<organism evidence="2 3">
    <name type="scientific">Sordaria macrospora</name>
    <dbReference type="NCBI Taxonomy" id="5147"/>
    <lineage>
        <taxon>Eukaryota</taxon>
        <taxon>Fungi</taxon>
        <taxon>Dikarya</taxon>
        <taxon>Ascomycota</taxon>
        <taxon>Pezizomycotina</taxon>
        <taxon>Sordariomycetes</taxon>
        <taxon>Sordariomycetidae</taxon>
        <taxon>Sordariales</taxon>
        <taxon>Sordariaceae</taxon>
        <taxon>Sordaria</taxon>
    </lineage>
</organism>
<feature type="transmembrane region" description="Helical" evidence="1">
    <location>
        <begin position="173"/>
        <end position="195"/>
    </location>
</feature>
<evidence type="ECO:0000313" key="2">
    <source>
        <dbReference type="EMBL" id="KAA8634843.1"/>
    </source>
</evidence>
<protein>
    <submittedName>
        <fullName evidence="2">Uncharacterized protein</fullName>
    </submittedName>
</protein>
<name>A0A8S8ZXX5_SORMA</name>
<proteinExistence type="predicted"/>
<accession>A0A8S8ZXX5</accession>
<comment type="caution">
    <text evidence="2">The sequence shown here is derived from an EMBL/GenBank/DDBJ whole genome shotgun (WGS) entry which is preliminary data.</text>
</comment>
<dbReference type="EMBL" id="NMPR01000018">
    <property type="protein sequence ID" value="KAA8634843.1"/>
    <property type="molecule type" value="Genomic_DNA"/>
</dbReference>
<dbReference type="VEuPathDB" id="FungiDB:SMAC_02765"/>
<reference evidence="2 3" key="1">
    <citation type="submission" date="2017-07" db="EMBL/GenBank/DDBJ databases">
        <title>Genome sequence of the Sordaria macrospora wild type strain R19027.</title>
        <authorList>
            <person name="Nowrousian M."/>
            <person name="Teichert I."/>
            <person name="Kueck U."/>
        </authorList>
    </citation>
    <scope>NUCLEOTIDE SEQUENCE [LARGE SCALE GENOMIC DNA]</scope>
    <source>
        <strain evidence="2 3">R19027</strain>
        <tissue evidence="2">Mycelium</tissue>
    </source>
</reference>
<dbReference type="AlphaFoldDB" id="A0A8S8ZXX5"/>
<keyword evidence="1" id="KW-0472">Membrane</keyword>
<sequence>MWQATSGDIPRPRQTVCMVGVVGSAGTYKFLPGFVWFQAAERSVETRANAACALIGNHQMLVVGGHDFTSGPANRYWQMQDPFPQGLGLFNMTAMSWVKDYTYHADAQAYKSPQVVEDWYKGRDLSYIPWSSNNVKDIFLAKPVLFDNSNSNSTASVGPTTTTTSGNNKVGRIVGGTVRAFVGTAILLSLIYYVWIRKPTPSSLMDPGSHKGTLSSNNTKTELSTELLVTEMPVSLPELASREQTCELDTQKRIYELNVTSRTCELDAPNRTCAINVTSQIGNP</sequence>